<evidence type="ECO:0000313" key="2">
    <source>
        <dbReference type="Proteomes" id="UP000028123"/>
    </source>
</evidence>
<keyword evidence="2" id="KW-1185">Reference proteome</keyword>
<dbReference type="RefSeq" id="WP_036692760.1">
    <property type="nucleotide sequence ID" value="NZ_JNVM01000047.1"/>
</dbReference>
<dbReference type="eggNOG" id="COG1974">
    <property type="taxonomic scope" value="Bacteria"/>
</dbReference>
<dbReference type="OrthoDB" id="2677830at2"/>
<dbReference type="AlphaFoldDB" id="A0A081NU94"/>
<dbReference type="Gene3D" id="3.40.960.10">
    <property type="entry name" value="VSR Endonuclease"/>
    <property type="match status" value="1"/>
</dbReference>
<protein>
    <recommendedName>
        <fullName evidence="3">DNA-binding response regulator</fullName>
    </recommendedName>
</protein>
<evidence type="ECO:0000313" key="1">
    <source>
        <dbReference type="EMBL" id="KEQ22017.1"/>
    </source>
</evidence>
<name>A0A081NU94_9BACL</name>
<gene>
    <name evidence="1" type="ORF">ET33_28565</name>
</gene>
<reference evidence="1 2" key="1">
    <citation type="submission" date="2014-06" db="EMBL/GenBank/DDBJ databases">
        <title>Draft genome sequence of Paenibacillus sp. MSt1.</title>
        <authorList>
            <person name="Aw Y.K."/>
            <person name="Ong K.S."/>
            <person name="Gan H.M."/>
            <person name="Lee S.M."/>
        </authorList>
    </citation>
    <scope>NUCLEOTIDE SEQUENCE [LARGE SCALE GENOMIC DNA]</scope>
    <source>
        <strain evidence="1 2">MSt1</strain>
    </source>
</reference>
<comment type="caution">
    <text evidence="1">The sequence shown here is derived from an EMBL/GenBank/DDBJ whole genome shotgun (WGS) entry which is preliminary data.</text>
</comment>
<dbReference type="Proteomes" id="UP000028123">
    <property type="component" value="Unassembled WGS sequence"/>
</dbReference>
<accession>A0A081NU94</accession>
<organism evidence="1 2">
    <name type="scientific">Paenibacillus tyrfis</name>
    <dbReference type="NCBI Taxonomy" id="1501230"/>
    <lineage>
        <taxon>Bacteria</taxon>
        <taxon>Bacillati</taxon>
        <taxon>Bacillota</taxon>
        <taxon>Bacilli</taxon>
        <taxon>Bacillales</taxon>
        <taxon>Paenibacillaceae</taxon>
        <taxon>Paenibacillus</taxon>
    </lineage>
</organism>
<proteinExistence type="predicted"/>
<sequence length="221" mass="26111">MRFQDAYEAFLHAHVQSAADERQRRLKEGLGHAEKLFLQEVWWPAVGRFEHLHPEFEVHDFKDGTRYLDFAYLRPPFKVCFEIDGYGPHSRDASRWQFADQLVRQNHLVIDDWKVLRFAYDDIKEKPRRCQQMIQQLMGRWFGDESVPIALTLKEKEIVRLLLHKQRQVTPAEVSRHLGVSVRYARELLQGLLKRQVLVPASGTVRVRAYLLNPHGKPMFL</sequence>
<evidence type="ECO:0008006" key="3">
    <source>
        <dbReference type="Google" id="ProtNLM"/>
    </source>
</evidence>
<dbReference type="EMBL" id="JNVM01000047">
    <property type="protein sequence ID" value="KEQ22017.1"/>
    <property type="molecule type" value="Genomic_DNA"/>
</dbReference>